<reference evidence="2" key="1">
    <citation type="submission" date="2020-08" db="EMBL/GenBank/DDBJ databases">
        <title>Multicomponent nature underlies the extraordinary mechanical properties of spider dragline silk.</title>
        <authorList>
            <person name="Kono N."/>
            <person name="Nakamura H."/>
            <person name="Mori M."/>
            <person name="Yoshida Y."/>
            <person name="Ohtoshi R."/>
            <person name="Malay A.D."/>
            <person name="Moran D.A.P."/>
            <person name="Tomita M."/>
            <person name="Numata K."/>
            <person name="Arakawa K."/>
        </authorList>
    </citation>
    <scope>NUCLEOTIDE SEQUENCE</scope>
</reference>
<dbReference type="Proteomes" id="UP000887159">
    <property type="component" value="Unassembled WGS sequence"/>
</dbReference>
<evidence type="ECO:0000313" key="3">
    <source>
        <dbReference type="Proteomes" id="UP000887159"/>
    </source>
</evidence>
<accession>A0A8X6W8C3</accession>
<feature type="compositionally biased region" description="Polar residues" evidence="1">
    <location>
        <begin position="63"/>
        <end position="72"/>
    </location>
</feature>
<evidence type="ECO:0000256" key="1">
    <source>
        <dbReference type="SAM" id="MobiDB-lite"/>
    </source>
</evidence>
<dbReference type="EMBL" id="BMAU01021391">
    <property type="protein sequence ID" value="GFY30217.1"/>
    <property type="molecule type" value="Genomic_DNA"/>
</dbReference>
<proteinExistence type="predicted"/>
<dbReference type="AlphaFoldDB" id="A0A8X6W8C3"/>
<comment type="caution">
    <text evidence="2">The sequence shown here is derived from an EMBL/GenBank/DDBJ whole genome shotgun (WGS) entry which is preliminary data.</text>
</comment>
<feature type="region of interest" description="Disordered" evidence="1">
    <location>
        <begin position="43"/>
        <end position="72"/>
    </location>
</feature>
<name>A0A8X6W8C3_TRICX</name>
<evidence type="ECO:0000313" key="2">
    <source>
        <dbReference type="EMBL" id="GFY30217.1"/>
    </source>
</evidence>
<protein>
    <submittedName>
        <fullName evidence="2">Uncharacterized protein</fullName>
    </submittedName>
</protein>
<sequence>MVRRLLYRIDFVGFYLQCCAKILMQMSSELDLHSSQHETMHLVPLNPGQGLRMTPETAFPSPNFHTSPTREL</sequence>
<organism evidence="2 3">
    <name type="scientific">Trichonephila clavipes</name>
    <name type="common">Golden silk orbweaver</name>
    <name type="synonym">Nephila clavipes</name>
    <dbReference type="NCBI Taxonomy" id="2585209"/>
    <lineage>
        <taxon>Eukaryota</taxon>
        <taxon>Metazoa</taxon>
        <taxon>Ecdysozoa</taxon>
        <taxon>Arthropoda</taxon>
        <taxon>Chelicerata</taxon>
        <taxon>Arachnida</taxon>
        <taxon>Araneae</taxon>
        <taxon>Araneomorphae</taxon>
        <taxon>Entelegynae</taxon>
        <taxon>Araneoidea</taxon>
        <taxon>Nephilidae</taxon>
        <taxon>Trichonephila</taxon>
    </lineage>
</organism>
<gene>
    <name evidence="2" type="ORF">TNCV_3091241</name>
</gene>
<keyword evidence="3" id="KW-1185">Reference proteome</keyword>